<reference evidence="2" key="1">
    <citation type="submission" date="2021-01" db="EMBL/GenBank/DDBJ databases">
        <title>Whole genome shotgun sequence of Actinoplanes nipponensis NBRC 14063.</title>
        <authorList>
            <person name="Komaki H."/>
            <person name="Tamura T."/>
        </authorList>
    </citation>
    <scope>NUCLEOTIDE SEQUENCE</scope>
    <source>
        <strain evidence="2">NBRC 14063</strain>
    </source>
</reference>
<accession>A0A919JBU8</accession>
<dbReference type="RefSeq" id="WP_203766501.1">
    <property type="nucleotide sequence ID" value="NZ_BAAAYJ010000009.1"/>
</dbReference>
<evidence type="ECO:0000256" key="1">
    <source>
        <dbReference type="SAM" id="Phobius"/>
    </source>
</evidence>
<dbReference type="Proteomes" id="UP000647172">
    <property type="component" value="Unassembled WGS sequence"/>
</dbReference>
<name>A0A919JBU8_9ACTN</name>
<feature type="transmembrane region" description="Helical" evidence="1">
    <location>
        <begin position="47"/>
        <end position="69"/>
    </location>
</feature>
<sequence>MPATKLFRTLAGLSALAAATVFAWWVWLGRDTTMYLDPETGDYAGPYTTAQVAGLVLTLVALLVAAVLLWVPALPAAAVMTVALTAAWTVNAAREDETGLYLVGTIMVLVGMTAGTTVIALLTSWLCGRRRPAR</sequence>
<organism evidence="2 3">
    <name type="scientific">Actinoplanes nipponensis</name>
    <dbReference type="NCBI Taxonomy" id="135950"/>
    <lineage>
        <taxon>Bacteria</taxon>
        <taxon>Bacillati</taxon>
        <taxon>Actinomycetota</taxon>
        <taxon>Actinomycetes</taxon>
        <taxon>Micromonosporales</taxon>
        <taxon>Micromonosporaceae</taxon>
        <taxon>Actinoplanes</taxon>
    </lineage>
</organism>
<gene>
    <name evidence="2" type="ORF">Ani05nite_16380</name>
</gene>
<protein>
    <submittedName>
        <fullName evidence="2">Uncharacterized protein</fullName>
    </submittedName>
</protein>
<comment type="caution">
    <text evidence="2">The sequence shown here is derived from an EMBL/GenBank/DDBJ whole genome shotgun (WGS) entry which is preliminary data.</text>
</comment>
<dbReference type="AlphaFoldDB" id="A0A919JBU8"/>
<keyword evidence="3" id="KW-1185">Reference proteome</keyword>
<proteinExistence type="predicted"/>
<evidence type="ECO:0000313" key="2">
    <source>
        <dbReference type="EMBL" id="GIE48104.1"/>
    </source>
</evidence>
<keyword evidence="1" id="KW-0472">Membrane</keyword>
<evidence type="ECO:0000313" key="3">
    <source>
        <dbReference type="Proteomes" id="UP000647172"/>
    </source>
</evidence>
<feature type="transmembrane region" description="Helical" evidence="1">
    <location>
        <begin position="99"/>
        <end position="127"/>
    </location>
</feature>
<feature type="transmembrane region" description="Helical" evidence="1">
    <location>
        <begin position="76"/>
        <end position="93"/>
    </location>
</feature>
<dbReference type="EMBL" id="BOMQ01000020">
    <property type="protein sequence ID" value="GIE48104.1"/>
    <property type="molecule type" value="Genomic_DNA"/>
</dbReference>
<keyword evidence="1" id="KW-0812">Transmembrane</keyword>
<keyword evidence="1" id="KW-1133">Transmembrane helix</keyword>